<gene>
    <name evidence="3" type="ORF">QNI29_12625</name>
</gene>
<evidence type="ECO:0000259" key="2">
    <source>
        <dbReference type="PROSITE" id="PS50995"/>
    </source>
</evidence>
<evidence type="ECO:0000256" key="1">
    <source>
        <dbReference type="ARBA" id="ARBA00023125"/>
    </source>
</evidence>
<accession>A0ABY8UVZ3</accession>
<proteinExistence type="predicted"/>
<evidence type="ECO:0000313" key="3">
    <source>
        <dbReference type="EMBL" id="WIF96595.1"/>
    </source>
</evidence>
<dbReference type="PANTHER" id="PTHR33164">
    <property type="entry name" value="TRANSCRIPTIONAL REGULATOR, MARR FAMILY"/>
    <property type="match status" value="1"/>
</dbReference>
<sequence length="147" mass="16904">MQIQDSYGFLLAKVEEEMEALFTEYLRKLHITAPQFGVLQHIEQYPNASQIQVSEALFIDRTTMVAHVDHLEKIDLIKRVRNPNDRRSFGLTVTEYGVSALKKGRKQLNKTENSVLSVLDQDEKGHLKSILKKVWNSIQEGEHDGKN</sequence>
<name>A0ABY8UVZ3_9BACI</name>
<keyword evidence="1" id="KW-0238">DNA-binding</keyword>
<feature type="domain" description="HTH marR-type" evidence="2">
    <location>
        <begin position="4"/>
        <end position="136"/>
    </location>
</feature>
<protein>
    <submittedName>
        <fullName evidence="3">MarR family transcriptional regulator</fullName>
    </submittedName>
</protein>
<dbReference type="Pfam" id="PF01047">
    <property type="entry name" value="MarR"/>
    <property type="match status" value="1"/>
</dbReference>
<dbReference type="Proteomes" id="UP001236652">
    <property type="component" value="Chromosome"/>
</dbReference>
<dbReference type="InterPro" id="IPR036390">
    <property type="entry name" value="WH_DNA-bd_sf"/>
</dbReference>
<keyword evidence="4" id="KW-1185">Reference proteome</keyword>
<dbReference type="InterPro" id="IPR036388">
    <property type="entry name" value="WH-like_DNA-bd_sf"/>
</dbReference>
<dbReference type="PRINTS" id="PR00598">
    <property type="entry name" value="HTHMARR"/>
</dbReference>
<dbReference type="InterPro" id="IPR000835">
    <property type="entry name" value="HTH_MarR-typ"/>
</dbReference>
<dbReference type="PROSITE" id="PS50995">
    <property type="entry name" value="HTH_MARR_2"/>
    <property type="match status" value="1"/>
</dbReference>
<dbReference type="Gene3D" id="1.10.10.10">
    <property type="entry name" value="Winged helix-like DNA-binding domain superfamily/Winged helix DNA-binding domain"/>
    <property type="match status" value="1"/>
</dbReference>
<dbReference type="InterPro" id="IPR039422">
    <property type="entry name" value="MarR/SlyA-like"/>
</dbReference>
<dbReference type="SMART" id="SM00347">
    <property type="entry name" value="HTH_MARR"/>
    <property type="match status" value="1"/>
</dbReference>
<reference evidence="3 4" key="1">
    <citation type="submission" date="2023-05" db="EMBL/GenBank/DDBJ databases">
        <title>Comparative genomics reveals the evidence of polycyclic aromatic hydrocarbons degradation in moderately halophilic genus Pontibacillus.</title>
        <authorList>
            <person name="Yang H."/>
            <person name="Qian Z."/>
        </authorList>
    </citation>
    <scope>NUCLEOTIDE SEQUENCE [LARGE SCALE GENOMIC DNA]</scope>
    <source>
        <strain evidence="4">HN14</strain>
    </source>
</reference>
<dbReference type="EMBL" id="CP126446">
    <property type="protein sequence ID" value="WIF96595.1"/>
    <property type="molecule type" value="Genomic_DNA"/>
</dbReference>
<dbReference type="PANTHER" id="PTHR33164:SF89">
    <property type="entry name" value="MARR FAMILY REGULATORY PROTEIN"/>
    <property type="match status" value="1"/>
</dbReference>
<evidence type="ECO:0000313" key="4">
    <source>
        <dbReference type="Proteomes" id="UP001236652"/>
    </source>
</evidence>
<dbReference type="SUPFAM" id="SSF46785">
    <property type="entry name" value="Winged helix' DNA-binding domain"/>
    <property type="match status" value="1"/>
</dbReference>
<dbReference type="RefSeq" id="WP_231416865.1">
    <property type="nucleotide sequence ID" value="NZ_CP126446.1"/>
</dbReference>
<organism evidence="3 4">
    <name type="scientific">Pontibacillus chungwhensis</name>
    <dbReference type="NCBI Taxonomy" id="265426"/>
    <lineage>
        <taxon>Bacteria</taxon>
        <taxon>Bacillati</taxon>
        <taxon>Bacillota</taxon>
        <taxon>Bacilli</taxon>
        <taxon>Bacillales</taxon>
        <taxon>Bacillaceae</taxon>
        <taxon>Pontibacillus</taxon>
    </lineage>
</organism>